<dbReference type="EMBL" id="JAOB01000069">
    <property type="protein sequence ID" value="EUA23156.1"/>
    <property type="molecule type" value="Genomic_DNA"/>
</dbReference>
<gene>
    <name evidence="1" type="ORF">I553_5081</name>
</gene>
<name>X7ZVU3_MYCXE</name>
<accession>X7ZVU3</accession>
<sequence length="43" mass="4652">MPAPSLTWIHGRESGDMMIDGLPDMRAAEGVRPLNLSGKSTQQ</sequence>
<proteinExistence type="predicted"/>
<organism evidence="1">
    <name type="scientific">Mycobacterium xenopi 4042</name>
    <dbReference type="NCBI Taxonomy" id="1299334"/>
    <lineage>
        <taxon>Bacteria</taxon>
        <taxon>Bacillati</taxon>
        <taxon>Actinomycetota</taxon>
        <taxon>Actinomycetes</taxon>
        <taxon>Mycobacteriales</taxon>
        <taxon>Mycobacteriaceae</taxon>
        <taxon>Mycobacterium</taxon>
    </lineage>
</organism>
<dbReference type="PATRIC" id="fig|1299334.3.peg.7047"/>
<protein>
    <submittedName>
        <fullName evidence="1">Uncharacterized protein</fullName>
    </submittedName>
</protein>
<dbReference type="AlphaFoldDB" id="X7ZVU3"/>
<reference evidence="1" key="1">
    <citation type="submission" date="2014-01" db="EMBL/GenBank/DDBJ databases">
        <authorList>
            <person name="Brown-Elliot B."/>
            <person name="Wallace R."/>
            <person name="Lenaerts A."/>
            <person name="Ordway D."/>
            <person name="DeGroote M.A."/>
            <person name="Parker T."/>
            <person name="Sizemore C."/>
            <person name="Tallon L.J."/>
            <person name="Sadzewicz L.K."/>
            <person name="Sengamalay N."/>
            <person name="Fraser C.M."/>
            <person name="Hine E."/>
            <person name="Shefchek K.A."/>
            <person name="Das S.P."/>
            <person name="Tettelin H."/>
        </authorList>
    </citation>
    <scope>NUCLEOTIDE SEQUENCE [LARGE SCALE GENOMIC DNA]</scope>
    <source>
        <strain evidence="1">4042</strain>
    </source>
</reference>
<evidence type="ECO:0000313" key="1">
    <source>
        <dbReference type="EMBL" id="EUA23156.1"/>
    </source>
</evidence>
<comment type="caution">
    <text evidence="1">The sequence shown here is derived from an EMBL/GenBank/DDBJ whole genome shotgun (WGS) entry which is preliminary data.</text>
</comment>